<keyword evidence="1" id="KW-0732">Signal</keyword>
<dbReference type="EMBL" id="KZ824277">
    <property type="protein sequence ID" value="RAL13931.1"/>
    <property type="molecule type" value="Genomic_DNA"/>
</dbReference>
<dbReference type="STRING" id="1450537.A0A395I167"/>
<name>A0A395I167_ASPHC</name>
<proteinExistence type="predicted"/>
<dbReference type="Proteomes" id="UP000248961">
    <property type="component" value="Unassembled WGS sequence"/>
</dbReference>
<organism evidence="2 3">
    <name type="scientific">Aspergillus homomorphus (strain CBS 101889)</name>
    <dbReference type="NCBI Taxonomy" id="1450537"/>
    <lineage>
        <taxon>Eukaryota</taxon>
        <taxon>Fungi</taxon>
        <taxon>Dikarya</taxon>
        <taxon>Ascomycota</taxon>
        <taxon>Pezizomycotina</taxon>
        <taxon>Eurotiomycetes</taxon>
        <taxon>Eurotiomycetidae</taxon>
        <taxon>Eurotiales</taxon>
        <taxon>Aspergillaceae</taxon>
        <taxon>Aspergillus</taxon>
        <taxon>Aspergillus subgen. Circumdati</taxon>
    </lineage>
</organism>
<keyword evidence="3" id="KW-1185">Reference proteome</keyword>
<feature type="signal peptide" evidence="1">
    <location>
        <begin position="1"/>
        <end position="18"/>
    </location>
</feature>
<gene>
    <name evidence="2" type="ORF">BO97DRAFT_442215</name>
</gene>
<dbReference type="PANTHER" id="PTHR40640:SF2">
    <property type="entry name" value="GPI ANCHORED PROTEIN-RELATED"/>
    <property type="match status" value="1"/>
</dbReference>
<dbReference type="PANTHER" id="PTHR40640">
    <property type="entry name" value="ANCHORED GLYCOPROTEIN, PUTATIVE (AFU_ORTHOLOGUE AFUA_8G04860)-RELATED"/>
    <property type="match status" value="1"/>
</dbReference>
<dbReference type="GeneID" id="37202529"/>
<protein>
    <recommendedName>
        <fullName evidence="4">GPI anchored protein</fullName>
    </recommendedName>
</protein>
<evidence type="ECO:0000313" key="2">
    <source>
        <dbReference type="EMBL" id="RAL13931.1"/>
    </source>
</evidence>
<feature type="chain" id="PRO_5017463883" description="GPI anchored protein" evidence="1">
    <location>
        <begin position="19"/>
        <end position="226"/>
    </location>
</feature>
<accession>A0A395I167</accession>
<dbReference type="AlphaFoldDB" id="A0A395I167"/>
<evidence type="ECO:0000256" key="1">
    <source>
        <dbReference type="SAM" id="SignalP"/>
    </source>
</evidence>
<dbReference type="VEuPathDB" id="FungiDB:BO97DRAFT_442215"/>
<dbReference type="OrthoDB" id="4991875at2759"/>
<evidence type="ECO:0008006" key="4">
    <source>
        <dbReference type="Google" id="ProtNLM"/>
    </source>
</evidence>
<evidence type="ECO:0000313" key="3">
    <source>
        <dbReference type="Proteomes" id="UP000248961"/>
    </source>
</evidence>
<sequence length="226" mass="22163">MMPFKLVLALAATTLVSGESVVTTLFMPDTDSQTLVASVMGVAATATTYYLTCPAADSDECGMGPGMTVIAGPQTTTYLIEEPDEDVYMSMACSVQGTTSGVCIEMISGTGADFPGTYTRHMGTDDLCCFMPVTITAGAASVASATSPATAATASATATAIGASTTASSESASDRLAANSAATSAASTASQNGTAPSSTGAGAFITNDAAFVMGGAAVAGLVAAFL</sequence>
<reference evidence="2 3" key="1">
    <citation type="submission" date="2018-02" db="EMBL/GenBank/DDBJ databases">
        <title>The genomes of Aspergillus section Nigri reveals drivers in fungal speciation.</title>
        <authorList>
            <consortium name="DOE Joint Genome Institute"/>
            <person name="Vesth T.C."/>
            <person name="Nybo J."/>
            <person name="Theobald S."/>
            <person name="Brandl J."/>
            <person name="Frisvad J.C."/>
            <person name="Nielsen K.F."/>
            <person name="Lyhne E.K."/>
            <person name="Kogle M.E."/>
            <person name="Kuo A."/>
            <person name="Riley R."/>
            <person name="Clum A."/>
            <person name="Nolan M."/>
            <person name="Lipzen A."/>
            <person name="Salamov A."/>
            <person name="Henrissat B."/>
            <person name="Wiebenga A."/>
            <person name="De vries R.P."/>
            <person name="Grigoriev I.V."/>
            <person name="Mortensen U.H."/>
            <person name="Andersen M.R."/>
            <person name="Baker S.E."/>
        </authorList>
    </citation>
    <scope>NUCLEOTIDE SEQUENCE [LARGE SCALE GENOMIC DNA]</scope>
    <source>
        <strain evidence="2 3">CBS 101889</strain>
    </source>
</reference>
<dbReference type="RefSeq" id="XP_025553085.1">
    <property type="nucleotide sequence ID" value="XM_025698240.1"/>
</dbReference>